<evidence type="ECO:0000256" key="7">
    <source>
        <dbReference type="ARBA" id="ARBA00023136"/>
    </source>
</evidence>
<feature type="transmembrane region" description="Helical" evidence="10">
    <location>
        <begin position="148"/>
        <end position="173"/>
    </location>
</feature>
<dbReference type="Proteomes" id="UP001320544">
    <property type="component" value="Chromosome"/>
</dbReference>
<protein>
    <recommendedName>
        <fullName evidence="10">Glycerol-3-phosphate acyltransferase</fullName>
    </recommendedName>
    <alternativeName>
        <fullName evidence="10">Acyl-PO4 G3P acyltransferase</fullName>
    </alternativeName>
    <alternativeName>
        <fullName evidence="10">Acyl-phosphate--glycerol-3-phosphate acyltransferase</fullName>
    </alternativeName>
    <alternativeName>
        <fullName evidence="10">G3P acyltransferase</fullName>
        <shortName evidence="10">GPAT</shortName>
        <ecNumber evidence="10">2.3.1.275</ecNumber>
    </alternativeName>
    <alternativeName>
        <fullName evidence="10">Lysophosphatidic acid synthase</fullName>
        <shortName evidence="10">LPA synthase</shortName>
    </alternativeName>
</protein>
<accession>A0ABN6MDY9</accession>
<keyword evidence="5 10" id="KW-1133">Transmembrane helix</keyword>
<dbReference type="NCBIfam" id="TIGR00023">
    <property type="entry name" value="glycerol-3-phosphate 1-O-acyltransferase PlsY"/>
    <property type="match status" value="1"/>
</dbReference>
<sequence>MQDFIDAFVVTFVVTFLLGSIPFGLIISKVFYKTDIREHGSGNIGTTNAIRTMGKVGGYSVFVLDFGKGLLSGFLGIWIGQLFFSLHGYGALASDLTAILAPFRLGPVGDPLDLATQFSQVLLAVSFLGCVWGHIFSPWLKFKGGKGIAVAVGCLFVTFGVVGAVLELAIFIVLVVATRYVSVGSIAAALACPFFSLYFFWGDWLAFALCSLAGLTVVWAHRENIKRLLSGTENRVGSKKKA</sequence>
<keyword evidence="6 10" id="KW-0443">Lipid metabolism</keyword>
<dbReference type="RefSeq" id="WP_102378268.1">
    <property type="nucleotide sequence ID" value="NZ_AP025564.1"/>
</dbReference>
<dbReference type="GO" id="GO:0016746">
    <property type="term" value="F:acyltransferase activity"/>
    <property type="evidence" value="ECO:0007669"/>
    <property type="project" value="UniProtKB-KW"/>
</dbReference>
<evidence type="ECO:0000256" key="2">
    <source>
        <dbReference type="ARBA" id="ARBA00022516"/>
    </source>
</evidence>
<proteinExistence type="inferred from homology"/>
<dbReference type="HAMAP" id="MF_01043">
    <property type="entry name" value="PlsY"/>
    <property type="match status" value="1"/>
</dbReference>
<keyword evidence="7 10" id="KW-0472">Membrane</keyword>
<keyword evidence="3 10" id="KW-0808">Transferase</keyword>
<dbReference type="InterPro" id="IPR003811">
    <property type="entry name" value="G3P_acylTferase_PlsY"/>
</dbReference>
<evidence type="ECO:0000313" key="12">
    <source>
        <dbReference type="Proteomes" id="UP001320544"/>
    </source>
</evidence>
<comment type="subcellular location">
    <subcellularLocation>
        <location evidence="10">Cell membrane</location>
        <topology evidence="10">Multi-pass membrane protein</topology>
    </subcellularLocation>
</comment>
<evidence type="ECO:0000256" key="6">
    <source>
        <dbReference type="ARBA" id="ARBA00023098"/>
    </source>
</evidence>
<keyword evidence="9 10" id="KW-1208">Phospholipid metabolism</keyword>
<gene>
    <name evidence="10 11" type="primary">plsY</name>
    <name evidence="11" type="ORF">CE91St30_15350</name>
</gene>
<dbReference type="SMART" id="SM01207">
    <property type="entry name" value="G3P_acyltransf"/>
    <property type="match status" value="1"/>
</dbReference>
<feature type="transmembrane region" description="Helical" evidence="10">
    <location>
        <begin position="59"/>
        <end position="80"/>
    </location>
</feature>
<keyword evidence="8 10" id="KW-0594">Phospholipid biosynthesis</keyword>
<evidence type="ECO:0000256" key="3">
    <source>
        <dbReference type="ARBA" id="ARBA00022679"/>
    </source>
</evidence>
<comment type="pathway">
    <text evidence="10">Lipid metabolism; phospholipid metabolism.</text>
</comment>
<evidence type="ECO:0000256" key="10">
    <source>
        <dbReference type="HAMAP-Rule" id="MF_01043"/>
    </source>
</evidence>
<feature type="transmembrane region" description="Helical" evidence="10">
    <location>
        <begin position="118"/>
        <end position="136"/>
    </location>
</feature>
<keyword evidence="2 10" id="KW-0444">Lipid biosynthesis</keyword>
<dbReference type="Pfam" id="PF02660">
    <property type="entry name" value="G3P_acyltransf"/>
    <property type="match status" value="1"/>
</dbReference>
<evidence type="ECO:0000313" key="11">
    <source>
        <dbReference type="EMBL" id="BDE96202.1"/>
    </source>
</evidence>
<keyword evidence="1 10" id="KW-1003">Cell membrane</keyword>
<dbReference type="EMBL" id="AP025564">
    <property type="protein sequence ID" value="BDE96202.1"/>
    <property type="molecule type" value="Genomic_DNA"/>
</dbReference>
<comment type="catalytic activity">
    <reaction evidence="10">
        <text>an acyl phosphate + sn-glycerol 3-phosphate = a 1-acyl-sn-glycero-3-phosphate + phosphate</text>
        <dbReference type="Rhea" id="RHEA:34075"/>
        <dbReference type="ChEBI" id="CHEBI:43474"/>
        <dbReference type="ChEBI" id="CHEBI:57597"/>
        <dbReference type="ChEBI" id="CHEBI:57970"/>
        <dbReference type="ChEBI" id="CHEBI:59918"/>
        <dbReference type="EC" id="2.3.1.275"/>
    </reaction>
</comment>
<evidence type="ECO:0000256" key="5">
    <source>
        <dbReference type="ARBA" id="ARBA00022989"/>
    </source>
</evidence>
<keyword evidence="11" id="KW-0012">Acyltransferase</keyword>
<keyword evidence="12" id="KW-1185">Reference proteome</keyword>
<name>A0ABN6MDY9_9ACTN</name>
<evidence type="ECO:0000256" key="4">
    <source>
        <dbReference type="ARBA" id="ARBA00022692"/>
    </source>
</evidence>
<comment type="function">
    <text evidence="10">Catalyzes the transfer of an acyl group from acyl-phosphate (acyl-PO(4)) to glycerol-3-phosphate (G3P) to form lysophosphatidic acid (LPA). This enzyme utilizes acyl-phosphate as fatty acyl donor, but not acyl-CoA or acyl-ACP.</text>
</comment>
<dbReference type="PANTHER" id="PTHR30309:SF0">
    <property type="entry name" value="GLYCEROL-3-PHOSPHATE ACYLTRANSFERASE-RELATED"/>
    <property type="match status" value="1"/>
</dbReference>
<keyword evidence="4 10" id="KW-0812">Transmembrane</keyword>
<dbReference type="PANTHER" id="PTHR30309">
    <property type="entry name" value="INNER MEMBRANE PROTEIN YGIH"/>
    <property type="match status" value="1"/>
</dbReference>
<comment type="similarity">
    <text evidence="10">Belongs to the PlsY family.</text>
</comment>
<comment type="subunit">
    <text evidence="10">Probably interacts with PlsX.</text>
</comment>
<organism evidence="11 12">
    <name type="scientific">Raoultibacter timonensis</name>
    <dbReference type="NCBI Taxonomy" id="1907662"/>
    <lineage>
        <taxon>Bacteria</taxon>
        <taxon>Bacillati</taxon>
        <taxon>Actinomycetota</taxon>
        <taxon>Coriobacteriia</taxon>
        <taxon>Eggerthellales</taxon>
        <taxon>Eggerthellaceae</taxon>
        <taxon>Raoultibacter</taxon>
    </lineage>
</organism>
<evidence type="ECO:0000256" key="1">
    <source>
        <dbReference type="ARBA" id="ARBA00022475"/>
    </source>
</evidence>
<evidence type="ECO:0000256" key="9">
    <source>
        <dbReference type="ARBA" id="ARBA00023264"/>
    </source>
</evidence>
<feature type="transmembrane region" description="Helical" evidence="10">
    <location>
        <begin position="6"/>
        <end position="27"/>
    </location>
</feature>
<evidence type="ECO:0000256" key="8">
    <source>
        <dbReference type="ARBA" id="ARBA00023209"/>
    </source>
</evidence>
<feature type="transmembrane region" description="Helical" evidence="10">
    <location>
        <begin position="204"/>
        <end position="220"/>
    </location>
</feature>
<reference evidence="11 12" key="1">
    <citation type="submission" date="2022-01" db="EMBL/GenBank/DDBJ databases">
        <title>Novel bile acid biosynthetic pathways are enriched in the microbiome of centenarians.</title>
        <authorList>
            <person name="Sato Y."/>
            <person name="Atarashi K."/>
            <person name="Plichta R.D."/>
            <person name="Arai Y."/>
            <person name="Sasajima S."/>
            <person name="Kearney M.S."/>
            <person name="Suda W."/>
            <person name="Takeshita K."/>
            <person name="Sasaki T."/>
            <person name="Okamoto S."/>
            <person name="Skelly N.A."/>
            <person name="Okamura Y."/>
            <person name="Vlamakis H."/>
            <person name="Li Y."/>
            <person name="Tanoue T."/>
            <person name="Takei H."/>
            <person name="Nittono H."/>
            <person name="Narushima S."/>
            <person name="Irie J."/>
            <person name="Itoh H."/>
            <person name="Moriya K."/>
            <person name="Sugiura Y."/>
            <person name="Suematsu M."/>
            <person name="Moritoki N."/>
            <person name="Shibata S."/>
            <person name="Littman R.D."/>
            <person name="Fischbach A.M."/>
            <person name="Uwamino Y."/>
            <person name="Inoue T."/>
            <person name="Honda A."/>
            <person name="Hattori M."/>
            <person name="Murai T."/>
            <person name="Xavier J.R."/>
            <person name="Hirose N."/>
            <person name="Honda K."/>
        </authorList>
    </citation>
    <scope>NUCLEOTIDE SEQUENCE [LARGE SCALE GENOMIC DNA]</scope>
    <source>
        <strain evidence="11 12">CE91-St30</strain>
    </source>
</reference>
<dbReference type="EC" id="2.3.1.275" evidence="10"/>